<protein>
    <submittedName>
        <fullName evidence="11">ATPase</fullName>
    </submittedName>
</protein>
<dbReference type="PANTHER" id="PTHR32024">
    <property type="entry name" value="TRK SYSTEM POTASSIUM UPTAKE PROTEIN TRKG-RELATED"/>
    <property type="match status" value="1"/>
</dbReference>
<keyword evidence="3" id="KW-1003">Cell membrane</keyword>
<keyword evidence="9 10" id="KW-0472">Membrane</keyword>
<dbReference type="AlphaFoldDB" id="A0A1E5QEF7"/>
<feature type="transmembrane region" description="Helical" evidence="10">
    <location>
        <begin position="414"/>
        <end position="434"/>
    </location>
</feature>
<keyword evidence="6" id="KW-0630">Potassium</keyword>
<dbReference type="InterPro" id="IPR004772">
    <property type="entry name" value="TrkH"/>
</dbReference>
<evidence type="ECO:0000313" key="11">
    <source>
        <dbReference type="EMBL" id="OEJ73017.1"/>
    </source>
</evidence>
<gene>
    <name evidence="11" type="ORF">BH720_21930</name>
</gene>
<evidence type="ECO:0000256" key="2">
    <source>
        <dbReference type="ARBA" id="ARBA00022448"/>
    </source>
</evidence>
<evidence type="ECO:0000256" key="3">
    <source>
        <dbReference type="ARBA" id="ARBA00022475"/>
    </source>
</evidence>
<feature type="transmembrane region" description="Helical" evidence="10">
    <location>
        <begin position="225"/>
        <end position="251"/>
    </location>
</feature>
<evidence type="ECO:0000256" key="5">
    <source>
        <dbReference type="ARBA" id="ARBA00022692"/>
    </source>
</evidence>
<sequence length="453" mass="48938">MSVARTICLGFLAVIAVGTLLLMLPVSISSEGAATIAGPVDYFVKAWFTSTSAVCVTGLSIVNIREFYSFFGQIVLCALVQVGGLGYMTATTFLLLLLGRRLNLRDKIAIQQSLDTTGIAGVKQLITSIISVTLIFEITGIFLLLAVFIPDLGWSEGLWYAIFHSVNSFNNAGFSLFDNNYINYVTSPLLNFTVIVLIIFGGIGYEVIMELYLGIRQRLVNQKAVFIFSLHFKLVTSTTLFLLLVGTLAFFQTEYNNPLTLQPLSFSEKLMAAFFQSVTTRTAGFNTLDMAGMTTAALFITIALMFIGASPGSTGGGIKTTTSRLLISCTTAALQGRDEIICYKRQIPVSLIIKAIGVTVGSLLVVIISTTLITLSDQGQNFNFIRIFFEAVSAFATVGLSTGITAELSLPSQIVLIGTMYIGRVGILLLMAAIRGTPEPQAIRYPEENLLVG</sequence>
<feature type="transmembrane region" description="Helical" evidence="10">
    <location>
        <begin position="125"/>
        <end position="149"/>
    </location>
</feature>
<evidence type="ECO:0000256" key="8">
    <source>
        <dbReference type="ARBA" id="ARBA00023065"/>
    </source>
</evidence>
<evidence type="ECO:0000256" key="9">
    <source>
        <dbReference type="ARBA" id="ARBA00023136"/>
    </source>
</evidence>
<evidence type="ECO:0000256" key="1">
    <source>
        <dbReference type="ARBA" id="ARBA00004651"/>
    </source>
</evidence>
<evidence type="ECO:0000256" key="7">
    <source>
        <dbReference type="ARBA" id="ARBA00022989"/>
    </source>
</evidence>
<dbReference type="STRING" id="1781255.BH720_21930"/>
<organism evidence="11">
    <name type="scientific">Desertifilum tharense IPPAS B-1220</name>
    <dbReference type="NCBI Taxonomy" id="1781255"/>
    <lineage>
        <taxon>Bacteria</taxon>
        <taxon>Bacillati</taxon>
        <taxon>Cyanobacteriota</taxon>
        <taxon>Cyanophyceae</taxon>
        <taxon>Desertifilales</taxon>
        <taxon>Desertifilaceae</taxon>
        <taxon>Desertifilum</taxon>
    </lineage>
</organism>
<feature type="transmembrane region" description="Helical" evidence="10">
    <location>
        <begin position="74"/>
        <end position="98"/>
    </location>
</feature>
<comment type="caution">
    <text evidence="11">The sequence shown here is derived from an EMBL/GenBank/DDBJ whole genome shotgun (WGS) entry which is preliminary data.</text>
</comment>
<feature type="transmembrane region" description="Helical" evidence="10">
    <location>
        <begin position="189"/>
        <end position="213"/>
    </location>
</feature>
<dbReference type="RefSeq" id="WP_069969359.1">
    <property type="nucleotide sequence ID" value="NZ_CM124774.1"/>
</dbReference>
<dbReference type="GO" id="GO:0015379">
    <property type="term" value="F:potassium:chloride symporter activity"/>
    <property type="evidence" value="ECO:0007669"/>
    <property type="project" value="InterPro"/>
</dbReference>
<proteinExistence type="predicted"/>
<keyword evidence="4" id="KW-0633">Potassium transport</keyword>
<dbReference type="NCBIfam" id="TIGR00933">
    <property type="entry name" value="2a38"/>
    <property type="match status" value="1"/>
</dbReference>
<dbReference type="InterPro" id="IPR003445">
    <property type="entry name" value="Cat_transpt"/>
</dbReference>
<evidence type="ECO:0000256" key="6">
    <source>
        <dbReference type="ARBA" id="ARBA00022958"/>
    </source>
</evidence>
<keyword evidence="8" id="KW-0406">Ion transport</keyword>
<evidence type="ECO:0000256" key="10">
    <source>
        <dbReference type="SAM" id="Phobius"/>
    </source>
</evidence>
<dbReference type="EMBL" id="MJGC01000101">
    <property type="protein sequence ID" value="OEJ73017.1"/>
    <property type="molecule type" value="Genomic_DNA"/>
</dbReference>
<dbReference type="PANTHER" id="PTHR32024:SF1">
    <property type="entry name" value="KTR SYSTEM POTASSIUM UPTAKE PROTEIN B"/>
    <property type="match status" value="1"/>
</dbReference>
<feature type="transmembrane region" description="Helical" evidence="10">
    <location>
        <begin position="351"/>
        <end position="372"/>
    </location>
</feature>
<comment type="subcellular location">
    <subcellularLocation>
        <location evidence="1">Cell membrane</location>
        <topology evidence="1">Multi-pass membrane protein</topology>
    </subcellularLocation>
</comment>
<keyword evidence="2" id="KW-0813">Transport</keyword>
<accession>A0A1E5QEF7</accession>
<feature type="transmembrane region" description="Helical" evidence="10">
    <location>
        <begin position="384"/>
        <end position="402"/>
    </location>
</feature>
<name>A0A1E5QEF7_9CYAN</name>
<feature type="transmembrane region" description="Helical" evidence="10">
    <location>
        <begin position="290"/>
        <end position="309"/>
    </location>
</feature>
<keyword evidence="7 10" id="KW-1133">Transmembrane helix</keyword>
<reference evidence="11" key="1">
    <citation type="submission" date="2016-09" db="EMBL/GenBank/DDBJ databases">
        <title>Draft genome of thermotolerant cyanobacterium Desertifilum sp. strain IPPAS B-1220.</title>
        <authorList>
            <person name="Sinetova M.A."/>
            <person name="Bolakhan K."/>
            <person name="Zayadan B.K."/>
            <person name="Mironov K.S."/>
            <person name="Ustinova V."/>
            <person name="Kupriyanova E.V."/>
            <person name="Sidorov R.A."/>
            <person name="Skrypnik A.N."/>
            <person name="Gogoleva N.E."/>
            <person name="Gogolev Y.V."/>
            <person name="Los D.A."/>
        </authorList>
    </citation>
    <scope>NUCLEOTIDE SEQUENCE [LARGE SCALE GENOMIC DNA]</scope>
    <source>
        <strain evidence="11">IPPAS B-1220</strain>
    </source>
</reference>
<keyword evidence="5 10" id="KW-0812">Transmembrane</keyword>
<dbReference type="Pfam" id="PF02386">
    <property type="entry name" value="TrkH"/>
    <property type="match status" value="1"/>
</dbReference>
<evidence type="ECO:0000256" key="4">
    <source>
        <dbReference type="ARBA" id="ARBA00022538"/>
    </source>
</evidence>
<dbReference type="OrthoDB" id="9810952at2"/>
<dbReference type="GO" id="GO:0005886">
    <property type="term" value="C:plasma membrane"/>
    <property type="evidence" value="ECO:0007669"/>
    <property type="project" value="UniProtKB-SubCell"/>
</dbReference>